<reference evidence="1" key="2">
    <citation type="submission" date="2025-03" db="EMBL/GenBank/DDBJ databases">
        <authorList>
            <consortium name="ELIXIR-Norway"/>
            <consortium name="Elixir Norway"/>
        </authorList>
    </citation>
    <scope>NUCLEOTIDE SEQUENCE</scope>
</reference>
<accession>A0AC60A959</accession>
<proteinExistence type="predicted"/>
<evidence type="ECO:0000313" key="2">
    <source>
        <dbReference type="Proteomes" id="UP001162501"/>
    </source>
</evidence>
<organism evidence="1 2">
    <name type="scientific">Rangifer tarandus platyrhynchus</name>
    <name type="common">Svalbard reindeer</name>
    <dbReference type="NCBI Taxonomy" id="3082113"/>
    <lineage>
        <taxon>Eukaryota</taxon>
        <taxon>Metazoa</taxon>
        <taxon>Chordata</taxon>
        <taxon>Craniata</taxon>
        <taxon>Vertebrata</taxon>
        <taxon>Euteleostomi</taxon>
        <taxon>Mammalia</taxon>
        <taxon>Eutheria</taxon>
        <taxon>Laurasiatheria</taxon>
        <taxon>Artiodactyla</taxon>
        <taxon>Ruminantia</taxon>
        <taxon>Pecora</taxon>
        <taxon>Cervidae</taxon>
        <taxon>Odocoileinae</taxon>
        <taxon>Rangifer</taxon>
    </lineage>
</organism>
<gene>
    <name evidence="1" type="ORF">MRATA1EN22A_LOCUS28471</name>
</gene>
<name>A0AC60A959_RANTA</name>
<dbReference type="EMBL" id="OX596093">
    <property type="protein sequence ID" value="CAN0572427.1"/>
    <property type="molecule type" value="Genomic_DNA"/>
</dbReference>
<evidence type="ECO:0000313" key="1">
    <source>
        <dbReference type="EMBL" id="CAN0572427.1"/>
    </source>
</evidence>
<sequence length="115" mass="11975">MGLDNRRPRGFSDRKIAARGHCAGVGVTQGRGEGSTTAGLVSSRSLARISVDMPGLRQVARRCQPREEVRGEGSFVNLEPRWSGAVSLTPTPAIGARGGGGSGLPSPRPVLRALT</sequence>
<reference evidence="1" key="1">
    <citation type="submission" date="2023-05" db="EMBL/GenBank/DDBJ databases">
        <authorList>
            <consortium name="ELIXIR-Norway"/>
        </authorList>
    </citation>
    <scope>NUCLEOTIDE SEQUENCE</scope>
</reference>
<dbReference type="Proteomes" id="UP001162501">
    <property type="component" value="Chromosome 9"/>
</dbReference>
<protein>
    <submittedName>
        <fullName evidence="1">Uncharacterized protein</fullName>
    </submittedName>
</protein>